<name>A0A812ZE65_9DINO</name>
<protein>
    <submittedName>
        <fullName evidence="2">Uncharacterized protein</fullName>
    </submittedName>
</protein>
<reference evidence="2" key="1">
    <citation type="submission" date="2021-02" db="EMBL/GenBank/DDBJ databases">
        <authorList>
            <person name="Dougan E. K."/>
            <person name="Rhodes N."/>
            <person name="Thang M."/>
            <person name="Chan C."/>
        </authorList>
    </citation>
    <scope>NUCLEOTIDE SEQUENCE</scope>
</reference>
<feature type="coiled-coil region" evidence="1">
    <location>
        <begin position="73"/>
        <end position="132"/>
    </location>
</feature>
<proteinExistence type="predicted"/>
<gene>
    <name evidence="2" type="ORF">SNEC2469_LOCUS24493</name>
</gene>
<accession>A0A812ZE65</accession>
<keyword evidence="1" id="KW-0175">Coiled coil</keyword>
<dbReference type="Proteomes" id="UP000601435">
    <property type="component" value="Unassembled WGS sequence"/>
</dbReference>
<evidence type="ECO:0000313" key="2">
    <source>
        <dbReference type="EMBL" id="CAE7822606.1"/>
    </source>
</evidence>
<dbReference type="OrthoDB" id="428937at2759"/>
<organism evidence="2 3">
    <name type="scientific">Symbiodinium necroappetens</name>
    <dbReference type="NCBI Taxonomy" id="1628268"/>
    <lineage>
        <taxon>Eukaryota</taxon>
        <taxon>Sar</taxon>
        <taxon>Alveolata</taxon>
        <taxon>Dinophyceae</taxon>
        <taxon>Suessiales</taxon>
        <taxon>Symbiodiniaceae</taxon>
        <taxon>Symbiodinium</taxon>
    </lineage>
</organism>
<evidence type="ECO:0000256" key="1">
    <source>
        <dbReference type="SAM" id="Coils"/>
    </source>
</evidence>
<sequence length="143" mass="15649">MPASLVSQAVGKTSPSVVLAEIAQTPASLPNKLWQLEGALEFELVDVTAAGLHRLGGRAKLKSVPVFVIWTPYRNVYASISDLRNNIDELKNETAKTDAKIDETKSELEAKIDQLEATIDQTKSELKTDIQTMQQKITAAIKT</sequence>
<dbReference type="AlphaFoldDB" id="A0A812ZE65"/>
<dbReference type="EMBL" id="CAJNJA010047164">
    <property type="protein sequence ID" value="CAE7822606.1"/>
    <property type="molecule type" value="Genomic_DNA"/>
</dbReference>
<keyword evidence="3" id="KW-1185">Reference proteome</keyword>
<comment type="caution">
    <text evidence="2">The sequence shown here is derived from an EMBL/GenBank/DDBJ whole genome shotgun (WGS) entry which is preliminary data.</text>
</comment>
<evidence type="ECO:0000313" key="3">
    <source>
        <dbReference type="Proteomes" id="UP000601435"/>
    </source>
</evidence>